<dbReference type="Proteomes" id="UP000628442">
    <property type="component" value="Unassembled WGS sequence"/>
</dbReference>
<evidence type="ECO:0000259" key="5">
    <source>
        <dbReference type="Pfam" id="PF00171"/>
    </source>
</evidence>
<evidence type="ECO:0000313" key="6">
    <source>
        <dbReference type="EMBL" id="GGY49737.1"/>
    </source>
</evidence>
<dbReference type="RefSeq" id="WP_131147499.1">
    <property type="nucleotide sequence ID" value="NZ_BMWV01000008.1"/>
</dbReference>
<dbReference type="PROSITE" id="PS00687">
    <property type="entry name" value="ALDEHYDE_DEHYDR_GLU"/>
    <property type="match status" value="1"/>
</dbReference>
<dbReference type="Gene3D" id="3.40.605.10">
    <property type="entry name" value="Aldehyde Dehydrogenase, Chain A, domain 1"/>
    <property type="match status" value="1"/>
</dbReference>
<reference evidence="6" key="3">
    <citation type="submission" date="2022-12" db="EMBL/GenBank/DDBJ databases">
        <authorList>
            <person name="Sun Q."/>
            <person name="Kim S."/>
        </authorList>
    </citation>
    <scope>NUCLEOTIDE SEQUENCE</scope>
    <source>
        <strain evidence="6">KCTC 12343</strain>
    </source>
</reference>
<dbReference type="InterPro" id="IPR044086">
    <property type="entry name" value="LUC3-like"/>
</dbReference>
<comment type="similarity">
    <text evidence="1 4">Belongs to the aldehyde dehydrogenase family.</text>
</comment>
<dbReference type="InterPro" id="IPR029510">
    <property type="entry name" value="Ald_DH_CS_GLU"/>
</dbReference>
<dbReference type="EMBL" id="CP036401">
    <property type="protein sequence ID" value="QBI03401.1"/>
    <property type="molecule type" value="Genomic_DNA"/>
</dbReference>
<proteinExistence type="inferred from homology"/>
<evidence type="ECO:0000313" key="8">
    <source>
        <dbReference type="Proteomes" id="UP000292307"/>
    </source>
</evidence>
<evidence type="ECO:0000313" key="7">
    <source>
        <dbReference type="EMBL" id="QBI03401.1"/>
    </source>
</evidence>
<dbReference type="OrthoDB" id="6187633at2"/>
<keyword evidence="2 4" id="KW-0560">Oxidoreductase</keyword>
<dbReference type="CDD" id="cd07106">
    <property type="entry name" value="ALDH_AldA-AAD23400"/>
    <property type="match status" value="1"/>
</dbReference>
<sequence length="490" mass="53166">MSIATSLRTATQTAPLFDGPYYLSIGGQLATAEASFDVFNPATGKPLAQAPAANIAQLDDAIAAARTAFKSWSMIGYDRRQQYLEAYADALAAHRDELARLLVLEQGKPLKTMAEPEVDQAISWIRQIAARRIPVEIVEETDSHVVELHHTPLGVIGAITPWNFPVLLALWKVAPALITGNTMVIKPSPFTPLTSLRFGQIAQSVLPPGVLSVVSGNDELGPHMTAHPDIAKISFTGSTATGKHVIRSAAGTMKRVTLELGGNDAAIVMPDADWESIVPQLFWGAVGNSGQWCVGIKRLYVHRSYHARFVDAFVAYARRQKLGDGLDPEVTVGPVQNRMQFEKVRTFLDDIKARGYKVALGGEVDPDRPGYFIPVTVVDNPPEDSMIVQEEQFAPIVPIIAYDDIDDVVERANASPYGLGGSVWGRDTRAAVAVANRLETGMVWVNEIHTQGVDIPFGGHKQSGLGTEHGSEGRQLFTNPKTVLIHKSRS</sequence>
<evidence type="ECO:0000256" key="2">
    <source>
        <dbReference type="ARBA" id="ARBA00023002"/>
    </source>
</evidence>
<dbReference type="AlphaFoldDB" id="A0A411X330"/>
<dbReference type="InterPro" id="IPR016161">
    <property type="entry name" value="Ald_DH/histidinol_DH"/>
</dbReference>
<evidence type="ECO:0000256" key="1">
    <source>
        <dbReference type="ARBA" id="ARBA00009986"/>
    </source>
</evidence>
<accession>A0A411X330</accession>
<dbReference type="InterPro" id="IPR016160">
    <property type="entry name" value="Ald_DH_CS_CYS"/>
</dbReference>
<dbReference type="FunFam" id="3.40.605.10:FF:000007">
    <property type="entry name" value="NAD/NADP-dependent betaine aldehyde dehydrogenase"/>
    <property type="match status" value="1"/>
</dbReference>
<dbReference type="FunFam" id="3.40.309.10:FF:000009">
    <property type="entry name" value="Aldehyde dehydrogenase A"/>
    <property type="match status" value="1"/>
</dbReference>
<dbReference type="InterPro" id="IPR015590">
    <property type="entry name" value="Aldehyde_DH_dom"/>
</dbReference>
<name>A0A411X330_9BURK</name>
<dbReference type="GO" id="GO:0016620">
    <property type="term" value="F:oxidoreductase activity, acting on the aldehyde or oxo group of donors, NAD or NADP as acceptor"/>
    <property type="evidence" value="ECO:0007669"/>
    <property type="project" value="InterPro"/>
</dbReference>
<feature type="active site" evidence="3">
    <location>
        <position position="259"/>
    </location>
</feature>
<dbReference type="SUPFAM" id="SSF53720">
    <property type="entry name" value="ALDH-like"/>
    <property type="match status" value="1"/>
</dbReference>
<dbReference type="Gene3D" id="3.40.309.10">
    <property type="entry name" value="Aldehyde Dehydrogenase, Chain A, domain 2"/>
    <property type="match status" value="1"/>
</dbReference>
<dbReference type="Pfam" id="PF00171">
    <property type="entry name" value="Aldedh"/>
    <property type="match status" value="1"/>
</dbReference>
<protein>
    <submittedName>
        <fullName evidence="6 7">Aldehyde dehydrogenase</fullName>
    </submittedName>
</protein>
<reference evidence="7 8" key="2">
    <citation type="submission" date="2019-02" db="EMBL/GenBank/DDBJ databases">
        <title>Draft Genome Sequences of Six Type Strains of the Genus Massilia.</title>
        <authorList>
            <person name="Miess H."/>
            <person name="Frediansyhah A."/>
            <person name="Gross H."/>
        </authorList>
    </citation>
    <scope>NUCLEOTIDE SEQUENCE [LARGE SCALE GENOMIC DNA]</scope>
    <source>
        <strain evidence="7 8">DSM 17472</strain>
    </source>
</reference>
<dbReference type="PANTHER" id="PTHR11699">
    <property type="entry name" value="ALDEHYDE DEHYDROGENASE-RELATED"/>
    <property type="match status" value="1"/>
</dbReference>
<dbReference type="Proteomes" id="UP000292307">
    <property type="component" value="Chromosome"/>
</dbReference>
<feature type="domain" description="Aldehyde dehydrogenase" evidence="5">
    <location>
        <begin position="34"/>
        <end position="483"/>
    </location>
</feature>
<evidence type="ECO:0000256" key="3">
    <source>
        <dbReference type="PROSITE-ProRule" id="PRU10007"/>
    </source>
</evidence>
<dbReference type="PROSITE" id="PS00070">
    <property type="entry name" value="ALDEHYDE_DEHYDR_CYS"/>
    <property type="match status" value="1"/>
</dbReference>
<reference evidence="6" key="1">
    <citation type="journal article" date="2014" name="Int. J. Syst. Evol. Microbiol.">
        <title>Complete genome sequence of Corynebacterium casei LMG S-19264T (=DSM 44701T), isolated from a smear-ripened cheese.</title>
        <authorList>
            <consortium name="US DOE Joint Genome Institute (JGI-PGF)"/>
            <person name="Walter F."/>
            <person name="Albersmeier A."/>
            <person name="Kalinowski J."/>
            <person name="Ruckert C."/>
        </authorList>
    </citation>
    <scope>NUCLEOTIDE SEQUENCE</scope>
    <source>
        <strain evidence="6">KCTC 12343</strain>
    </source>
</reference>
<gene>
    <name evidence="7" type="ORF">EYF70_23170</name>
    <name evidence="6" type="ORF">GCM10007387_34870</name>
</gene>
<evidence type="ECO:0000313" key="9">
    <source>
        <dbReference type="Proteomes" id="UP000628442"/>
    </source>
</evidence>
<keyword evidence="8" id="KW-1185">Reference proteome</keyword>
<organism evidence="6 9">
    <name type="scientific">Pseudoduganella albidiflava</name>
    <dbReference type="NCBI Taxonomy" id="321983"/>
    <lineage>
        <taxon>Bacteria</taxon>
        <taxon>Pseudomonadati</taxon>
        <taxon>Pseudomonadota</taxon>
        <taxon>Betaproteobacteria</taxon>
        <taxon>Burkholderiales</taxon>
        <taxon>Oxalobacteraceae</taxon>
        <taxon>Telluria group</taxon>
        <taxon>Pseudoduganella</taxon>
    </lineage>
</organism>
<evidence type="ECO:0000256" key="4">
    <source>
        <dbReference type="RuleBase" id="RU003345"/>
    </source>
</evidence>
<dbReference type="InterPro" id="IPR016163">
    <property type="entry name" value="Ald_DH_C"/>
</dbReference>
<dbReference type="EMBL" id="BMWV01000008">
    <property type="protein sequence ID" value="GGY49737.1"/>
    <property type="molecule type" value="Genomic_DNA"/>
</dbReference>
<dbReference type="InterPro" id="IPR016162">
    <property type="entry name" value="Ald_DH_N"/>
</dbReference>